<evidence type="ECO:0008006" key="3">
    <source>
        <dbReference type="Google" id="ProtNLM"/>
    </source>
</evidence>
<dbReference type="EnsemblMetazoa" id="GPPI042804-RA">
    <property type="protein sequence ID" value="GPPI042804-PA"/>
    <property type="gene ID" value="GPPI042804"/>
</dbReference>
<dbReference type="STRING" id="67801.A0A1B0BWM4"/>
<dbReference type="InterPro" id="IPR013761">
    <property type="entry name" value="SAM/pointed_sf"/>
</dbReference>
<name>A0A1B0BWM4_9MUSC</name>
<dbReference type="SUPFAM" id="SSF47769">
    <property type="entry name" value="SAM/Pointed domain"/>
    <property type="match status" value="1"/>
</dbReference>
<organism evidence="1 2">
    <name type="scientific">Glossina palpalis gambiensis</name>
    <dbReference type="NCBI Taxonomy" id="67801"/>
    <lineage>
        <taxon>Eukaryota</taxon>
        <taxon>Metazoa</taxon>
        <taxon>Ecdysozoa</taxon>
        <taxon>Arthropoda</taxon>
        <taxon>Hexapoda</taxon>
        <taxon>Insecta</taxon>
        <taxon>Pterygota</taxon>
        <taxon>Neoptera</taxon>
        <taxon>Endopterygota</taxon>
        <taxon>Diptera</taxon>
        <taxon>Brachycera</taxon>
        <taxon>Muscomorpha</taxon>
        <taxon>Hippoboscoidea</taxon>
        <taxon>Glossinidae</taxon>
        <taxon>Glossina</taxon>
    </lineage>
</organism>
<sequence>MQKERKREKQTERARLCGLHFRKTDSMEGYKHIQALPNSPLTPLTPLNENTQFDFNLGGDGSLDHHIENVRLGFRKEKQHKHRQVEQVSSRRVLKAKDGCEILNKRGAQKAQQQYYPQQGAGIQIKITEDKTVHQSYVTTPTHARPPLRPVNRNIMPDLQNKFGYQYKQQEQQQKRGKVHYLRPASPVATKPLSPRMECVLKQKNLMGYYDLFQREELDIFAFLLLQPNDLRCMGISNDNHIAMIMKAREFARKHFN</sequence>
<evidence type="ECO:0000313" key="1">
    <source>
        <dbReference type="EnsemblMetazoa" id="GPPI042804-PA"/>
    </source>
</evidence>
<dbReference type="VEuPathDB" id="VectorBase:GPPI042804"/>
<keyword evidence="2" id="KW-1185">Reference proteome</keyword>
<reference evidence="2" key="1">
    <citation type="submission" date="2015-01" db="EMBL/GenBank/DDBJ databases">
        <authorList>
            <person name="Aksoy S."/>
            <person name="Warren W."/>
            <person name="Wilson R.K."/>
        </authorList>
    </citation>
    <scope>NUCLEOTIDE SEQUENCE [LARGE SCALE GENOMIC DNA]</scope>
    <source>
        <strain evidence="2">IAEA</strain>
    </source>
</reference>
<evidence type="ECO:0000313" key="2">
    <source>
        <dbReference type="Proteomes" id="UP000092460"/>
    </source>
</evidence>
<proteinExistence type="predicted"/>
<protein>
    <recommendedName>
        <fullName evidence="3">SAM domain-containing protein</fullName>
    </recommendedName>
</protein>
<dbReference type="AlphaFoldDB" id="A0A1B0BWM4"/>
<dbReference type="Gene3D" id="1.10.150.50">
    <property type="entry name" value="Transcription Factor, Ets-1"/>
    <property type="match status" value="1"/>
</dbReference>
<reference evidence="1" key="2">
    <citation type="submission" date="2020-05" db="UniProtKB">
        <authorList>
            <consortium name="EnsemblMetazoa"/>
        </authorList>
    </citation>
    <scope>IDENTIFICATION</scope>
    <source>
        <strain evidence="1">IAEA</strain>
    </source>
</reference>
<dbReference type="EMBL" id="JXJN01021870">
    <property type="status" value="NOT_ANNOTATED_CDS"/>
    <property type="molecule type" value="Genomic_DNA"/>
</dbReference>
<dbReference type="Proteomes" id="UP000092460">
    <property type="component" value="Unassembled WGS sequence"/>
</dbReference>
<accession>A0A1B0BWM4</accession>